<dbReference type="SUPFAM" id="SSF52788">
    <property type="entry name" value="Phosphotyrosine protein phosphatases I"/>
    <property type="match status" value="1"/>
</dbReference>
<proteinExistence type="predicted"/>
<dbReference type="EMBL" id="CAFAAQ010000040">
    <property type="protein sequence ID" value="CAB4802169.1"/>
    <property type="molecule type" value="Genomic_DNA"/>
</dbReference>
<reference evidence="2" key="1">
    <citation type="submission" date="2020-05" db="EMBL/GenBank/DDBJ databases">
        <authorList>
            <person name="Chiriac C."/>
            <person name="Salcher M."/>
            <person name="Ghai R."/>
            <person name="Kavagutti S V."/>
        </authorList>
    </citation>
    <scope>NUCLEOTIDE SEQUENCE</scope>
</reference>
<dbReference type="SMART" id="SM00226">
    <property type="entry name" value="LMWPc"/>
    <property type="match status" value="1"/>
</dbReference>
<dbReference type="Gene3D" id="3.40.50.2300">
    <property type="match status" value="1"/>
</dbReference>
<organism evidence="2">
    <name type="scientific">freshwater metagenome</name>
    <dbReference type="NCBI Taxonomy" id="449393"/>
    <lineage>
        <taxon>unclassified sequences</taxon>
        <taxon>metagenomes</taxon>
        <taxon>ecological metagenomes</taxon>
    </lineage>
</organism>
<evidence type="ECO:0000259" key="1">
    <source>
        <dbReference type="SMART" id="SM00226"/>
    </source>
</evidence>
<name>A0A6J6Y094_9ZZZZ</name>
<dbReference type="Pfam" id="PF01451">
    <property type="entry name" value="LMWPc"/>
    <property type="match status" value="1"/>
</dbReference>
<accession>A0A6J6Y094</accession>
<dbReference type="InterPro" id="IPR023485">
    <property type="entry name" value="Ptyr_pPase"/>
</dbReference>
<feature type="domain" description="Phosphotyrosine protein phosphatase I" evidence="1">
    <location>
        <begin position="1"/>
        <end position="160"/>
    </location>
</feature>
<dbReference type="AlphaFoldDB" id="A0A6J6Y094"/>
<protein>
    <submittedName>
        <fullName evidence="2">Unannotated protein</fullName>
    </submittedName>
</protein>
<dbReference type="InterPro" id="IPR036196">
    <property type="entry name" value="Ptyr_pPase_sf"/>
</dbReference>
<evidence type="ECO:0000313" key="2">
    <source>
        <dbReference type="EMBL" id="CAB4802169.1"/>
    </source>
</evidence>
<gene>
    <name evidence="2" type="ORF">UFOPK3046_00628</name>
</gene>
<sequence length="169" mass="18143">MAELLLQREAEQRGVAVEVSSAGVLARPNMPAASGSVTALAAYGLDLSNHLSKPLADLDEHADLVLTMEAAHIPRAVDGQTGLFRRTFTLPEIVRRSRNVGPRGDLDLEEWIEALNEGRTAHGVLSSEDLDVADPYRGSSIGFQSCAAELDKLCSQFAQSMWGSPSVMP</sequence>